<dbReference type="PANTHER" id="PTHR30185:SF16">
    <property type="entry name" value="PROTEIN GLCT"/>
    <property type="match status" value="1"/>
</dbReference>
<reference evidence="4" key="1">
    <citation type="submission" date="2018-11" db="EMBL/GenBank/DDBJ databases">
        <title>Complete genome sequence of Paenibacillus sp. ML311-T8.</title>
        <authorList>
            <person name="Nam Y.-D."/>
            <person name="Kang J."/>
            <person name="Chung W.-H."/>
            <person name="Park Y.S."/>
        </authorList>
    </citation>
    <scope>NUCLEOTIDE SEQUENCE [LARGE SCALE GENOMIC DNA]</scope>
    <source>
        <strain evidence="4">ML311-T8</strain>
    </source>
</reference>
<dbReference type="EMBL" id="CP034235">
    <property type="protein sequence ID" value="QGQ96886.1"/>
    <property type="molecule type" value="Genomic_DNA"/>
</dbReference>
<proteinExistence type="predicted"/>
<dbReference type="InterPro" id="IPR036634">
    <property type="entry name" value="PRD_sf"/>
</dbReference>
<dbReference type="RefSeq" id="WP_155701986.1">
    <property type="nucleotide sequence ID" value="NZ_CP034235.1"/>
</dbReference>
<name>A0A6B8RND1_9BACL</name>
<dbReference type="InterPro" id="IPR004341">
    <property type="entry name" value="CAT_RNA-bd_dom"/>
</dbReference>
<protein>
    <submittedName>
        <fullName evidence="3">PRD domain-containing protein</fullName>
    </submittedName>
</protein>
<sequence>MQQDHGFKIDRVIGNNVLLIKDISTGVELILLGKGIGFASKDGGWIDAKDPRIEKRFRLDDRDQLRQYQSLLEDIDPEVLHISEKIIALMEADFKKEVHNKVYLALPSHIQFAVYRLRNNMEIINPFLYETKMFYPKEFEIAQKAAQMISEAFKLTVPEDEVGFLTFHVYSAVSNVSVGQLVKFTNLINEMIELIEIRKEIQIPREGAHYISLITHLRFCIERIIQVQLVANPFLAEMKKNYKDEYQLALELSELMKDQLHTEVPEDEIGFMVMHLYRLFQVLGKK</sequence>
<dbReference type="KEGG" id="ppsc:EHS13_19350"/>
<dbReference type="InterPro" id="IPR036650">
    <property type="entry name" value="CAT_RNA-bd_dom_sf"/>
</dbReference>
<organism evidence="3 4">
    <name type="scientific">Paenibacillus psychroresistens</name>
    <dbReference type="NCBI Taxonomy" id="1778678"/>
    <lineage>
        <taxon>Bacteria</taxon>
        <taxon>Bacillati</taxon>
        <taxon>Bacillota</taxon>
        <taxon>Bacilli</taxon>
        <taxon>Bacillales</taxon>
        <taxon>Paenibacillaceae</taxon>
        <taxon>Paenibacillus</taxon>
    </lineage>
</organism>
<gene>
    <name evidence="3" type="ORF">EHS13_19350</name>
</gene>
<dbReference type="PROSITE" id="PS51372">
    <property type="entry name" value="PRD_2"/>
    <property type="match status" value="2"/>
</dbReference>
<dbReference type="Proteomes" id="UP000426246">
    <property type="component" value="Chromosome"/>
</dbReference>
<dbReference type="GO" id="GO:0006355">
    <property type="term" value="P:regulation of DNA-templated transcription"/>
    <property type="evidence" value="ECO:0007669"/>
    <property type="project" value="InterPro"/>
</dbReference>
<dbReference type="InterPro" id="IPR050661">
    <property type="entry name" value="BglG_antiterminators"/>
</dbReference>
<dbReference type="AlphaFoldDB" id="A0A6B8RND1"/>
<dbReference type="SUPFAM" id="SSF63520">
    <property type="entry name" value="PTS-regulatory domain, PRD"/>
    <property type="match status" value="2"/>
</dbReference>
<feature type="domain" description="PRD" evidence="2">
    <location>
        <begin position="180"/>
        <end position="286"/>
    </location>
</feature>
<evidence type="ECO:0000259" key="2">
    <source>
        <dbReference type="PROSITE" id="PS51372"/>
    </source>
</evidence>
<evidence type="ECO:0000313" key="3">
    <source>
        <dbReference type="EMBL" id="QGQ96886.1"/>
    </source>
</evidence>
<keyword evidence="1" id="KW-0677">Repeat</keyword>
<evidence type="ECO:0000313" key="4">
    <source>
        <dbReference type="Proteomes" id="UP000426246"/>
    </source>
</evidence>
<keyword evidence="4" id="KW-1185">Reference proteome</keyword>
<dbReference type="Pfam" id="PF03123">
    <property type="entry name" value="CAT_RBD"/>
    <property type="match status" value="1"/>
</dbReference>
<dbReference type="PANTHER" id="PTHR30185">
    <property type="entry name" value="CRYPTIC BETA-GLUCOSIDE BGL OPERON ANTITERMINATOR"/>
    <property type="match status" value="1"/>
</dbReference>
<dbReference type="OrthoDB" id="9813552at2"/>
<accession>A0A6B8RND1</accession>
<dbReference type="SMART" id="SM01061">
    <property type="entry name" value="CAT_RBD"/>
    <property type="match status" value="1"/>
</dbReference>
<evidence type="ECO:0000256" key="1">
    <source>
        <dbReference type="ARBA" id="ARBA00022737"/>
    </source>
</evidence>
<dbReference type="GO" id="GO:0003723">
    <property type="term" value="F:RNA binding"/>
    <property type="evidence" value="ECO:0007669"/>
    <property type="project" value="InterPro"/>
</dbReference>
<dbReference type="Pfam" id="PF00874">
    <property type="entry name" value="PRD"/>
    <property type="match status" value="2"/>
</dbReference>
<dbReference type="SUPFAM" id="SSF50151">
    <property type="entry name" value="SacY-like RNA-binding domain"/>
    <property type="match status" value="1"/>
</dbReference>
<dbReference type="Gene3D" id="1.10.1790.10">
    <property type="entry name" value="PRD domain"/>
    <property type="match status" value="2"/>
</dbReference>
<dbReference type="Gene3D" id="2.30.24.10">
    <property type="entry name" value="CAT RNA-binding domain"/>
    <property type="match status" value="1"/>
</dbReference>
<dbReference type="InterPro" id="IPR011608">
    <property type="entry name" value="PRD"/>
</dbReference>
<feature type="domain" description="PRD" evidence="2">
    <location>
        <begin position="74"/>
        <end position="179"/>
    </location>
</feature>